<dbReference type="InterPro" id="IPR008201">
    <property type="entry name" value="HepT-like"/>
</dbReference>
<keyword evidence="6" id="KW-1185">Reference proteome</keyword>
<accession>A0ABT0WG38</accession>
<dbReference type="InterPro" id="IPR052379">
    <property type="entry name" value="Type_VII_TA_RNase"/>
</dbReference>
<organism evidence="5 6">
    <name type="scientific">Neobacillus pocheonensis</name>
    <dbReference type="NCBI Taxonomy" id="363869"/>
    <lineage>
        <taxon>Bacteria</taxon>
        <taxon>Bacillati</taxon>
        <taxon>Bacillota</taxon>
        <taxon>Bacilli</taxon>
        <taxon>Bacillales</taxon>
        <taxon>Bacillaceae</taxon>
        <taxon>Neobacillus</taxon>
    </lineage>
</organism>
<comment type="similarity">
    <text evidence="4">Belongs to the HepT RNase toxin family.</text>
</comment>
<evidence type="ECO:0000256" key="3">
    <source>
        <dbReference type="ARBA" id="ARBA00022801"/>
    </source>
</evidence>
<protein>
    <submittedName>
        <fullName evidence="5">DUF86 domain-containing protein</fullName>
    </submittedName>
</protein>
<keyword evidence="2" id="KW-0540">Nuclease</keyword>
<evidence type="ECO:0000256" key="4">
    <source>
        <dbReference type="ARBA" id="ARBA00024207"/>
    </source>
</evidence>
<dbReference type="Pfam" id="PF01934">
    <property type="entry name" value="HepT-like"/>
    <property type="match status" value="1"/>
</dbReference>
<keyword evidence="1" id="KW-1277">Toxin-antitoxin system</keyword>
<dbReference type="PANTHER" id="PTHR33397">
    <property type="entry name" value="UPF0331 PROTEIN YUTE"/>
    <property type="match status" value="1"/>
</dbReference>
<comment type="caution">
    <text evidence="5">The sequence shown here is derived from an EMBL/GenBank/DDBJ whole genome shotgun (WGS) entry which is preliminary data.</text>
</comment>
<dbReference type="NCBIfam" id="NF047751">
    <property type="entry name" value="HepT_toxin"/>
    <property type="match status" value="1"/>
</dbReference>
<reference evidence="5 6" key="1">
    <citation type="submission" date="2022-06" db="EMBL/GenBank/DDBJ databases">
        <authorList>
            <person name="Jeon C.O."/>
        </authorList>
    </citation>
    <scope>NUCLEOTIDE SEQUENCE [LARGE SCALE GENOMIC DNA]</scope>
    <source>
        <strain evidence="5 6">KCTC 13943</strain>
    </source>
</reference>
<dbReference type="Proteomes" id="UP001523262">
    <property type="component" value="Unassembled WGS sequence"/>
</dbReference>
<evidence type="ECO:0000313" key="5">
    <source>
        <dbReference type="EMBL" id="MCM2535277.1"/>
    </source>
</evidence>
<name>A0ABT0WG38_9BACI</name>
<evidence type="ECO:0000256" key="2">
    <source>
        <dbReference type="ARBA" id="ARBA00022722"/>
    </source>
</evidence>
<gene>
    <name evidence="5" type="ORF">NDK43_26630</name>
</gene>
<dbReference type="Gene3D" id="1.20.120.580">
    <property type="entry name" value="bsu32300-like"/>
    <property type="match status" value="1"/>
</dbReference>
<sequence>MKNDVILNKISVIERCKKRILDVYDQKPENLQDYTKQDSIILNIQRACEACIDLAMHIVAQERLGLPQTSRDAFDMLESSSIIDKEIEKRLKAMVGFRNIAVHDYQTINLSILEQIVEKHLDDFTDFTKQILKY</sequence>
<keyword evidence="3" id="KW-0378">Hydrolase</keyword>
<dbReference type="SUPFAM" id="SSF81593">
    <property type="entry name" value="Nucleotidyltransferase substrate binding subunit/domain"/>
    <property type="match status" value="1"/>
</dbReference>
<dbReference type="PANTHER" id="PTHR33397:SF3">
    <property type="entry name" value="MRNA NUCLEASE HEPT"/>
    <property type="match status" value="1"/>
</dbReference>
<dbReference type="EMBL" id="JAMQCR010000002">
    <property type="protein sequence ID" value="MCM2535277.1"/>
    <property type="molecule type" value="Genomic_DNA"/>
</dbReference>
<evidence type="ECO:0000256" key="1">
    <source>
        <dbReference type="ARBA" id="ARBA00022649"/>
    </source>
</evidence>
<evidence type="ECO:0000313" key="6">
    <source>
        <dbReference type="Proteomes" id="UP001523262"/>
    </source>
</evidence>
<proteinExistence type="inferred from homology"/>
<dbReference type="InterPro" id="IPR037038">
    <property type="entry name" value="HepT-like_sf"/>
</dbReference>